<dbReference type="OrthoDB" id="9768556at2"/>
<protein>
    <submittedName>
        <fullName evidence="2">Phage terminase small subunit</fullName>
    </submittedName>
</protein>
<reference evidence="2 3" key="1">
    <citation type="submission" date="2016-05" db="EMBL/GenBank/DDBJ databases">
        <title>Microbial solvent formation.</title>
        <authorList>
            <person name="Poehlein A."/>
            <person name="Montoya Solano J.D."/>
            <person name="Flitsch S."/>
            <person name="Krabben P."/>
            <person name="Duerre P."/>
            <person name="Daniel R."/>
        </authorList>
    </citation>
    <scope>NUCLEOTIDE SEQUENCE [LARGE SCALE GENOMIC DNA]</scope>
    <source>
        <strain evidence="2 3">DSM 2619</strain>
    </source>
</reference>
<accession>A0A1S8T5G6</accession>
<proteinExistence type="predicted"/>
<dbReference type="EMBL" id="LZZM01000219">
    <property type="protein sequence ID" value="OOM72902.1"/>
    <property type="molecule type" value="Genomic_DNA"/>
</dbReference>
<dbReference type="Proteomes" id="UP000190890">
    <property type="component" value="Unassembled WGS sequence"/>
</dbReference>
<evidence type="ECO:0000313" key="2">
    <source>
        <dbReference type="EMBL" id="OOM72902.1"/>
    </source>
</evidence>
<feature type="domain" description="PBSX phage terminase small subunit-like N-terminal" evidence="1">
    <location>
        <begin position="1"/>
        <end position="52"/>
    </location>
</feature>
<sequence length="233" mass="26769">MGKARSPNRDKALEIYIENNGDIAPREIAKILGESAANISSWKNKDNWNEKLPPNKGGAPKGNLNSLKHGIYVDESKRLSDEFLKKIIPAGMMNIHNQSKEMNLNHIDYLRYSIDRAWEKINNSIKITYVKNKRDMTRVLKKEGWGDSGYNEYEIQFAWDKENAGLDIFTKSVERLSKLVETYEKLTGEKYLLEIEEKKLTIEKLKLDIAKVDKGLDNELKIVVDYGDMDGNS</sequence>
<comment type="caution">
    <text evidence="2">The sequence shown here is derived from an EMBL/GenBank/DDBJ whole genome shotgun (WGS) entry which is preliminary data.</text>
</comment>
<gene>
    <name evidence="2" type="ORF">CLPUN_46050</name>
</gene>
<dbReference type="RefSeq" id="WP_158078827.1">
    <property type="nucleotide sequence ID" value="NZ_LZZM01000219.1"/>
</dbReference>
<name>A0A1S8T5G6_9CLOT</name>
<dbReference type="InterPro" id="IPR018925">
    <property type="entry name" value="XtmA-like_N"/>
</dbReference>
<dbReference type="Pfam" id="PF10668">
    <property type="entry name" value="Phage_terminase"/>
    <property type="match status" value="1"/>
</dbReference>
<organism evidence="2 3">
    <name type="scientific">Clostridium puniceum</name>
    <dbReference type="NCBI Taxonomy" id="29367"/>
    <lineage>
        <taxon>Bacteria</taxon>
        <taxon>Bacillati</taxon>
        <taxon>Bacillota</taxon>
        <taxon>Clostridia</taxon>
        <taxon>Eubacteriales</taxon>
        <taxon>Clostridiaceae</taxon>
        <taxon>Clostridium</taxon>
    </lineage>
</organism>
<dbReference type="STRING" id="29367.CLPUN_46050"/>
<evidence type="ECO:0000259" key="1">
    <source>
        <dbReference type="Pfam" id="PF10668"/>
    </source>
</evidence>
<evidence type="ECO:0000313" key="3">
    <source>
        <dbReference type="Proteomes" id="UP000190890"/>
    </source>
</evidence>
<keyword evidence="3" id="KW-1185">Reference proteome</keyword>
<dbReference type="AlphaFoldDB" id="A0A1S8T5G6"/>